<evidence type="ECO:0000313" key="3">
    <source>
        <dbReference type="Proteomes" id="UP000053820"/>
    </source>
</evidence>
<accession>A0A0C9WDY1</accession>
<gene>
    <name evidence="2" type="ORF">HYDPIDRAFT_113972</name>
</gene>
<feature type="chain" id="PRO_5002222299" evidence="1">
    <location>
        <begin position="17"/>
        <end position="78"/>
    </location>
</feature>
<dbReference type="Proteomes" id="UP000053820">
    <property type="component" value="Unassembled WGS sequence"/>
</dbReference>
<name>A0A0C9WDY1_9AGAM</name>
<feature type="signal peptide" evidence="1">
    <location>
        <begin position="1"/>
        <end position="16"/>
    </location>
</feature>
<proteinExistence type="predicted"/>
<dbReference type="EMBL" id="KN839853">
    <property type="protein sequence ID" value="KIJ62857.1"/>
    <property type="molecule type" value="Genomic_DNA"/>
</dbReference>
<dbReference type="HOGENOM" id="CLU_2622328_0_0_1"/>
<reference evidence="2 3" key="1">
    <citation type="submission" date="2014-04" db="EMBL/GenBank/DDBJ databases">
        <title>Evolutionary Origins and Diversification of the Mycorrhizal Mutualists.</title>
        <authorList>
            <consortium name="DOE Joint Genome Institute"/>
            <consortium name="Mycorrhizal Genomics Consortium"/>
            <person name="Kohler A."/>
            <person name="Kuo A."/>
            <person name="Nagy L.G."/>
            <person name="Floudas D."/>
            <person name="Copeland A."/>
            <person name="Barry K.W."/>
            <person name="Cichocki N."/>
            <person name="Veneault-Fourrey C."/>
            <person name="LaButti K."/>
            <person name="Lindquist E.A."/>
            <person name="Lipzen A."/>
            <person name="Lundell T."/>
            <person name="Morin E."/>
            <person name="Murat C."/>
            <person name="Riley R."/>
            <person name="Ohm R."/>
            <person name="Sun H."/>
            <person name="Tunlid A."/>
            <person name="Henrissat B."/>
            <person name="Grigoriev I.V."/>
            <person name="Hibbett D.S."/>
            <person name="Martin F."/>
        </authorList>
    </citation>
    <scope>NUCLEOTIDE SEQUENCE [LARGE SCALE GENOMIC DNA]</scope>
    <source>
        <strain evidence="2 3">MD-312</strain>
    </source>
</reference>
<dbReference type="AlphaFoldDB" id="A0A0C9WDY1"/>
<sequence length="78" mass="8373">MALALIVRYLIPSASGSRWMFSQCPSDPQSAGLWSFQYFQDDDQGLKNNPSISKADQANAKVIAEAAALPSTALTSSH</sequence>
<evidence type="ECO:0000313" key="2">
    <source>
        <dbReference type="EMBL" id="KIJ62857.1"/>
    </source>
</evidence>
<keyword evidence="1" id="KW-0732">Signal</keyword>
<protein>
    <submittedName>
        <fullName evidence="2">Uncharacterized protein</fullName>
    </submittedName>
</protein>
<evidence type="ECO:0000256" key="1">
    <source>
        <dbReference type="SAM" id="SignalP"/>
    </source>
</evidence>
<organism evidence="2 3">
    <name type="scientific">Hydnomerulius pinastri MD-312</name>
    <dbReference type="NCBI Taxonomy" id="994086"/>
    <lineage>
        <taxon>Eukaryota</taxon>
        <taxon>Fungi</taxon>
        <taxon>Dikarya</taxon>
        <taxon>Basidiomycota</taxon>
        <taxon>Agaricomycotina</taxon>
        <taxon>Agaricomycetes</taxon>
        <taxon>Agaricomycetidae</taxon>
        <taxon>Boletales</taxon>
        <taxon>Boletales incertae sedis</taxon>
        <taxon>Leucogyrophana</taxon>
    </lineage>
</organism>
<keyword evidence="3" id="KW-1185">Reference proteome</keyword>